<feature type="compositionally biased region" description="Polar residues" evidence="1">
    <location>
        <begin position="262"/>
        <end position="273"/>
    </location>
</feature>
<protein>
    <submittedName>
        <fullName evidence="2">Uncharacterized protein</fullName>
    </submittedName>
</protein>
<evidence type="ECO:0000256" key="1">
    <source>
        <dbReference type="SAM" id="MobiDB-lite"/>
    </source>
</evidence>
<feature type="compositionally biased region" description="Polar residues" evidence="1">
    <location>
        <begin position="1"/>
        <end position="16"/>
    </location>
</feature>
<sequence length="290" mass="31485">MRAPPSSQNPLCSLFQTKPPPLLQPAPPSPAPSFARATLARPFLRPRHPRPALPLPAPPSLRPPSPAPFFGRATLARAFLRPRLPSPASSHVKLPLPLRCNWNISLLDVDQCYFRCGVLGSIPSPFVALKRPPRLLCLSWTPWCHSAKVNVEASVAEAARLLYLSASPTAIKKISLHLISGLGLLYKFGLLSIQGNDGQSKNYEAQVINCNRASTATRKDVGFQPQKPFLRSQSKKSEPIPPSSEDPHVSQCPPSARIDQPASPNAANPDVNSTGPRCLHLGKLIVYILV</sequence>
<proteinExistence type="predicted"/>
<feature type="region of interest" description="Disordered" evidence="1">
    <location>
        <begin position="221"/>
        <end position="273"/>
    </location>
</feature>
<dbReference type="EMBL" id="LR862145">
    <property type="protein sequence ID" value="CAD1825941.1"/>
    <property type="molecule type" value="Genomic_DNA"/>
</dbReference>
<name>A0A6V7P537_ANACO</name>
<dbReference type="AlphaFoldDB" id="A0A6V7P537"/>
<feature type="region of interest" description="Disordered" evidence="1">
    <location>
        <begin position="1"/>
        <end position="34"/>
    </location>
</feature>
<gene>
    <name evidence="2" type="ORF">CB5_LOCUS9152</name>
</gene>
<accession>A0A6V7P537</accession>
<evidence type="ECO:0000313" key="2">
    <source>
        <dbReference type="EMBL" id="CAD1825941.1"/>
    </source>
</evidence>
<feature type="compositionally biased region" description="Pro residues" evidence="1">
    <location>
        <begin position="18"/>
        <end position="31"/>
    </location>
</feature>
<reference evidence="2" key="1">
    <citation type="submission" date="2020-07" db="EMBL/GenBank/DDBJ databases">
        <authorList>
            <person name="Lin J."/>
        </authorList>
    </citation>
    <scope>NUCLEOTIDE SEQUENCE</scope>
</reference>
<organism evidence="2">
    <name type="scientific">Ananas comosus var. bracteatus</name>
    <name type="common">red pineapple</name>
    <dbReference type="NCBI Taxonomy" id="296719"/>
    <lineage>
        <taxon>Eukaryota</taxon>
        <taxon>Viridiplantae</taxon>
        <taxon>Streptophyta</taxon>
        <taxon>Embryophyta</taxon>
        <taxon>Tracheophyta</taxon>
        <taxon>Spermatophyta</taxon>
        <taxon>Magnoliopsida</taxon>
        <taxon>Liliopsida</taxon>
        <taxon>Poales</taxon>
        <taxon>Bromeliaceae</taxon>
        <taxon>Bromelioideae</taxon>
        <taxon>Ananas</taxon>
    </lineage>
</organism>